<protein>
    <submittedName>
        <fullName evidence="1">Uncharacterized protein</fullName>
    </submittedName>
</protein>
<proteinExistence type="predicted"/>
<dbReference type="Proteomes" id="UP000318053">
    <property type="component" value="Unassembled WGS sequence"/>
</dbReference>
<organism evidence="1 2">
    <name type="scientific">Allorhodopirellula solitaria</name>
    <dbReference type="NCBI Taxonomy" id="2527987"/>
    <lineage>
        <taxon>Bacteria</taxon>
        <taxon>Pseudomonadati</taxon>
        <taxon>Planctomycetota</taxon>
        <taxon>Planctomycetia</taxon>
        <taxon>Pirellulales</taxon>
        <taxon>Pirellulaceae</taxon>
        <taxon>Allorhodopirellula</taxon>
    </lineage>
</organism>
<keyword evidence="2" id="KW-1185">Reference proteome</keyword>
<sequence>MLKFFSGVVLGAALIYNAMHFHLVRGQNGVFMVSKETSNLSDVYVDIRNFTLDDWRQHKPLAAAMVKSDHSELLDDATLAGFRENMHSIVDRLFAQD</sequence>
<dbReference type="AlphaFoldDB" id="A0A5C5YGP5"/>
<dbReference type="RefSeq" id="WP_146390326.1">
    <property type="nucleotide sequence ID" value="NZ_SJPK01000002.1"/>
</dbReference>
<evidence type="ECO:0000313" key="1">
    <source>
        <dbReference type="EMBL" id="TWT74338.1"/>
    </source>
</evidence>
<gene>
    <name evidence="1" type="ORF">CA85_12260</name>
</gene>
<accession>A0A5C5YGP5</accession>
<name>A0A5C5YGP5_9BACT</name>
<evidence type="ECO:0000313" key="2">
    <source>
        <dbReference type="Proteomes" id="UP000318053"/>
    </source>
</evidence>
<dbReference type="OrthoDB" id="214626at2"/>
<dbReference type="EMBL" id="SJPK01000002">
    <property type="protein sequence ID" value="TWT74338.1"/>
    <property type="molecule type" value="Genomic_DNA"/>
</dbReference>
<reference evidence="1 2" key="1">
    <citation type="submission" date="2019-02" db="EMBL/GenBank/DDBJ databases">
        <title>Deep-cultivation of Planctomycetes and their phenomic and genomic characterization uncovers novel biology.</title>
        <authorList>
            <person name="Wiegand S."/>
            <person name="Jogler M."/>
            <person name="Boedeker C."/>
            <person name="Pinto D."/>
            <person name="Vollmers J."/>
            <person name="Rivas-Marin E."/>
            <person name="Kohn T."/>
            <person name="Peeters S.H."/>
            <person name="Heuer A."/>
            <person name="Rast P."/>
            <person name="Oberbeckmann S."/>
            <person name="Bunk B."/>
            <person name="Jeske O."/>
            <person name="Meyerdierks A."/>
            <person name="Storesund J.E."/>
            <person name="Kallscheuer N."/>
            <person name="Luecker S."/>
            <person name="Lage O.M."/>
            <person name="Pohl T."/>
            <person name="Merkel B.J."/>
            <person name="Hornburger P."/>
            <person name="Mueller R.-W."/>
            <person name="Bruemmer F."/>
            <person name="Labrenz M."/>
            <person name="Spormann A.M."/>
            <person name="Op Den Camp H."/>
            <person name="Overmann J."/>
            <person name="Amann R."/>
            <person name="Jetten M.S.M."/>
            <person name="Mascher T."/>
            <person name="Medema M.H."/>
            <person name="Devos D.P."/>
            <person name="Kaster A.-K."/>
            <person name="Ovreas L."/>
            <person name="Rohde M."/>
            <person name="Galperin M.Y."/>
            <person name="Jogler C."/>
        </authorList>
    </citation>
    <scope>NUCLEOTIDE SEQUENCE [LARGE SCALE GENOMIC DNA]</scope>
    <source>
        <strain evidence="1 2">CA85</strain>
    </source>
</reference>
<comment type="caution">
    <text evidence="1">The sequence shown here is derived from an EMBL/GenBank/DDBJ whole genome shotgun (WGS) entry which is preliminary data.</text>
</comment>